<dbReference type="Gene3D" id="3.40.718.10">
    <property type="entry name" value="Isopropylmalate Dehydrogenase"/>
    <property type="match status" value="1"/>
</dbReference>
<dbReference type="Proteomes" id="UP001597085">
    <property type="component" value="Unassembled WGS sequence"/>
</dbReference>
<keyword evidence="1" id="KW-0479">Metal-binding</keyword>
<name>A0ABD6CTB1_9EURY</name>
<dbReference type="RefSeq" id="WP_256421897.1">
    <property type="nucleotide sequence ID" value="NZ_JANHDI010000009.1"/>
</dbReference>
<evidence type="ECO:0000256" key="2">
    <source>
        <dbReference type="ARBA" id="ARBA00023002"/>
    </source>
</evidence>
<dbReference type="InterPro" id="IPR005255">
    <property type="entry name" value="PdxA_fam"/>
</dbReference>
<proteinExistence type="predicted"/>
<protein>
    <submittedName>
        <fullName evidence="4">PdxA family protein</fullName>
    </submittedName>
</protein>
<evidence type="ECO:0000313" key="4">
    <source>
        <dbReference type="EMBL" id="MFD1600360.1"/>
    </source>
</evidence>
<keyword evidence="3" id="KW-0520">NAD</keyword>
<accession>A0ABD6CTB1</accession>
<comment type="caution">
    <text evidence="4">The sequence shown here is derived from an EMBL/GenBank/DDBJ whole genome shotgun (WGS) entry which is preliminary data.</text>
</comment>
<gene>
    <name evidence="4" type="ORF">ACFSBX_15540</name>
</gene>
<evidence type="ECO:0000256" key="3">
    <source>
        <dbReference type="ARBA" id="ARBA00023027"/>
    </source>
</evidence>
<dbReference type="GO" id="GO:0016491">
    <property type="term" value="F:oxidoreductase activity"/>
    <property type="evidence" value="ECO:0007669"/>
    <property type="project" value="UniProtKB-KW"/>
</dbReference>
<dbReference type="PANTHER" id="PTHR30004">
    <property type="entry name" value="4-HYDROXYTHREONINE-4-PHOSPHATE DEHYDROGENASE"/>
    <property type="match status" value="1"/>
</dbReference>
<dbReference type="GO" id="GO:0046872">
    <property type="term" value="F:metal ion binding"/>
    <property type="evidence" value="ECO:0007669"/>
    <property type="project" value="UniProtKB-KW"/>
</dbReference>
<reference evidence="4 5" key="1">
    <citation type="journal article" date="2019" name="Int. J. Syst. Evol. Microbiol.">
        <title>The Global Catalogue of Microorganisms (GCM) 10K type strain sequencing project: providing services to taxonomists for standard genome sequencing and annotation.</title>
        <authorList>
            <consortium name="The Broad Institute Genomics Platform"/>
            <consortium name="The Broad Institute Genome Sequencing Center for Infectious Disease"/>
            <person name="Wu L."/>
            <person name="Ma J."/>
        </authorList>
    </citation>
    <scope>NUCLEOTIDE SEQUENCE [LARGE SCALE GENOMIC DNA]</scope>
    <source>
        <strain evidence="4 5">CGMCC 1.12121</strain>
    </source>
</reference>
<dbReference type="Pfam" id="PF04166">
    <property type="entry name" value="PdxA"/>
    <property type="match status" value="1"/>
</dbReference>
<keyword evidence="5" id="KW-1185">Reference proteome</keyword>
<dbReference type="AlphaFoldDB" id="A0ABD6CTB1"/>
<dbReference type="SUPFAM" id="SSF53659">
    <property type="entry name" value="Isocitrate/Isopropylmalate dehydrogenase-like"/>
    <property type="match status" value="1"/>
</dbReference>
<sequence>MLTRKPIIGVTMGDPAGVGPEVTLKAVASDRVRETATVVVLGDYDHLEALAERYGINVGLQRVDGVDAITDDGPVDVVDFDNVGDFEFGDLRAENGRVSLEYVDRSIDLAISGEVDGLCNGPIHKQAIGMAGSEYAGHTDMMVDRTDTGSHTALLTDGTIYVTHLSIHVPLSEAIERVTTQNVLDAIRVTHEKLPEAGIEDPSLGVVGINPHAGDGGVIGTLDGEEISPAVEAAREEGIDASGPLPPDSAFNRALDDDYDCMVAMYHDQGHIPLFVNSHVDGGGVGATVLILGLPFVRATTLHGTAYDIAGRGIAAPESMITGITLAADAIRQRS</sequence>
<evidence type="ECO:0000256" key="1">
    <source>
        <dbReference type="ARBA" id="ARBA00022723"/>
    </source>
</evidence>
<keyword evidence="2" id="KW-0560">Oxidoreductase</keyword>
<evidence type="ECO:0000313" key="5">
    <source>
        <dbReference type="Proteomes" id="UP001597085"/>
    </source>
</evidence>
<organism evidence="4 5">
    <name type="scientific">Halobellus rarus</name>
    <dbReference type="NCBI Taxonomy" id="1126237"/>
    <lineage>
        <taxon>Archaea</taxon>
        <taxon>Methanobacteriati</taxon>
        <taxon>Methanobacteriota</taxon>
        <taxon>Stenosarchaea group</taxon>
        <taxon>Halobacteria</taxon>
        <taxon>Halobacteriales</taxon>
        <taxon>Haloferacaceae</taxon>
        <taxon>Halobellus</taxon>
    </lineage>
</organism>
<dbReference type="PANTHER" id="PTHR30004:SF6">
    <property type="entry name" value="D-THREONATE 4-PHOSPHATE DEHYDROGENASE"/>
    <property type="match status" value="1"/>
</dbReference>
<dbReference type="EMBL" id="JBHUDK010000014">
    <property type="protein sequence ID" value="MFD1600360.1"/>
    <property type="molecule type" value="Genomic_DNA"/>
</dbReference>